<reference evidence="2 3" key="1">
    <citation type="journal article" date="2014" name="BMC Genomics">
        <title>Comparative genome sequencing reveals chemotype-specific gene clusters in the toxigenic black mold Stachybotrys.</title>
        <authorList>
            <person name="Semeiks J."/>
            <person name="Borek D."/>
            <person name="Otwinowski Z."/>
            <person name="Grishin N.V."/>
        </authorList>
    </citation>
    <scope>NUCLEOTIDE SEQUENCE [LARGE SCALE GENOMIC DNA]</scope>
    <source>
        <strain evidence="3">CBS 109288 / IBT 7711</strain>
    </source>
</reference>
<dbReference type="AlphaFoldDB" id="A0A084BCN6"/>
<evidence type="ECO:0000259" key="1">
    <source>
        <dbReference type="Pfam" id="PF22607"/>
    </source>
</evidence>
<dbReference type="PANTHER" id="PTHR47469:SF2">
    <property type="entry name" value="OS06G0597600 PROTEIN"/>
    <property type="match status" value="1"/>
</dbReference>
<evidence type="ECO:0000313" key="3">
    <source>
        <dbReference type="Proteomes" id="UP000028045"/>
    </source>
</evidence>
<dbReference type="HOGENOM" id="CLU_1082483_0_0_1"/>
<keyword evidence="3" id="KW-1185">Reference proteome</keyword>
<name>A0A084BCN6_STACB</name>
<dbReference type="OrthoDB" id="16820at2759"/>
<dbReference type="EMBL" id="KL647377">
    <property type="protein sequence ID" value="KEY75315.1"/>
    <property type="molecule type" value="Genomic_DNA"/>
</dbReference>
<dbReference type="Gene3D" id="3.30.9.60">
    <property type="match status" value="1"/>
</dbReference>
<proteinExistence type="predicted"/>
<gene>
    <name evidence="2" type="ORF">S7711_11268</name>
</gene>
<sequence>MQVGGSVSGLLQGLQPKRNGANVVVFEQDPSEDRRSPESVEKCDATGRPAAIPARFISIAWRKFLRLLNHPVPRNMSNWGCLYLILRANFDGHDVGDGADAASAGRFLNVPAEKQYSGYIGWRGTVPGRLVSKETIEYFSNRPNFSLMSGTYSISYIIPTKTSHVEPGERLVNWVWYFRVPDNSPELKERYLPLMTKHLAEIVDETPLPLLSKVTDLDGTENPSSFFDGRLILIGDTHTAFRSHLGMASEQAARHCW</sequence>
<organism evidence="2 3">
    <name type="scientific">Stachybotrys chartarum (strain CBS 109288 / IBT 7711)</name>
    <name type="common">Toxic black mold</name>
    <name type="synonym">Stilbospora chartarum</name>
    <dbReference type="NCBI Taxonomy" id="1280523"/>
    <lineage>
        <taxon>Eukaryota</taxon>
        <taxon>Fungi</taxon>
        <taxon>Dikarya</taxon>
        <taxon>Ascomycota</taxon>
        <taxon>Pezizomycotina</taxon>
        <taxon>Sordariomycetes</taxon>
        <taxon>Hypocreomycetidae</taxon>
        <taxon>Hypocreales</taxon>
        <taxon>Stachybotryaceae</taxon>
        <taxon>Stachybotrys</taxon>
    </lineage>
</organism>
<dbReference type="Pfam" id="PF22607">
    <property type="entry name" value="FAD_binding-like"/>
    <property type="match status" value="1"/>
</dbReference>
<feature type="domain" description="2,6-dihydroxypyridine 3-monooxygenase substrate binding" evidence="1">
    <location>
        <begin position="116"/>
        <end position="189"/>
    </location>
</feature>
<dbReference type="InterPro" id="IPR054707">
    <property type="entry name" value="DhpH_subs-bd"/>
</dbReference>
<dbReference type="InterPro" id="IPR053212">
    <property type="entry name" value="DHP_3-monooxygenase"/>
</dbReference>
<accession>A0A084BCN6</accession>
<dbReference type="PANTHER" id="PTHR47469">
    <property type="entry name" value="MONOOXYGENASE-LIKE"/>
    <property type="match status" value="1"/>
</dbReference>
<evidence type="ECO:0000313" key="2">
    <source>
        <dbReference type="EMBL" id="KEY75315.1"/>
    </source>
</evidence>
<protein>
    <recommendedName>
        <fullName evidence="1">2,6-dihydroxypyridine 3-monooxygenase substrate binding domain-containing protein</fullName>
    </recommendedName>
</protein>
<dbReference type="SUPFAM" id="SSF54373">
    <property type="entry name" value="FAD-linked reductases, C-terminal domain"/>
    <property type="match status" value="1"/>
</dbReference>
<dbReference type="Proteomes" id="UP000028045">
    <property type="component" value="Unassembled WGS sequence"/>
</dbReference>